<feature type="domain" description="CMP/dCMP-type deaminase" evidence="17">
    <location>
        <begin position="1"/>
        <end position="116"/>
    </location>
</feature>
<keyword evidence="7 13" id="KW-0479">Metal-binding</keyword>
<dbReference type="EMBL" id="FOUF01000001">
    <property type="protein sequence ID" value="SFL82052.1"/>
    <property type="molecule type" value="Genomic_DNA"/>
</dbReference>
<dbReference type="InterPro" id="IPR050765">
    <property type="entry name" value="Riboflavin_Biosynth_HTPR"/>
</dbReference>
<keyword evidence="9 13" id="KW-0862">Zinc</keyword>
<dbReference type="InterPro" id="IPR016193">
    <property type="entry name" value="Cytidine_deaminase-like"/>
</dbReference>
<feature type="binding site" evidence="15">
    <location>
        <position position="190"/>
    </location>
    <ligand>
        <name>NADP(+)</name>
        <dbReference type="ChEBI" id="CHEBI:58349"/>
    </ligand>
</feature>
<feature type="binding site" evidence="15">
    <location>
        <position position="162"/>
    </location>
    <ligand>
        <name>substrate</name>
    </ligand>
</feature>
<dbReference type="PROSITE" id="PS00903">
    <property type="entry name" value="CYT_DCMP_DEAMINASES_1"/>
    <property type="match status" value="1"/>
</dbReference>
<evidence type="ECO:0000256" key="9">
    <source>
        <dbReference type="ARBA" id="ARBA00022833"/>
    </source>
</evidence>
<dbReference type="GO" id="GO:0008835">
    <property type="term" value="F:diaminohydroxyphosphoribosylaminopyrimidine deaminase activity"/>
    <property type="evidence" value="ECO:0007669"/>
    <property type="project" value="UniProtKB-EC"/>
</dbReference>
<evidence type="ECO:0000256" key="7">
    <source>
        <dbReference type="ARBA" id="ARBA00022723"/>
    </source>
</evidence>
<dbReference type="PANTHER" id="PTHR38011:SF7">
    <property type="entry name" value="2,5-DIAMINO-6-RIBOSYLAMINO-4(3H)-PYRIMIDINONE 5'-PHOSPHATE REDUCTASE"/>
    <property type="match status" value="1"/>
</dbReference>
<evidence type="ECO:0000256" key="3">
    <source>
        <dbReference type="ARBA" id="ARBA00004910"/>
    </source>
</evidence>
<dbReference type="Pfam" id="PF01872">
    <property type="entry name" value="RibD_C"/>
    <property type="match status" value="1"/>
</dbReference>
<dbReference type="Proteomes" id="UP000601736">
    <property type="component" value="Unassembled WGS sequence"/>
</dbReference>
<keyword evidence="8 13" id="KW-0378">Hydrolase</keyword>
<comment type="similarity">
    <text evidence="5 13">In the C-terminal section; belongs to the HTP reductase family.</text>
</comment>
<comment type="pathway">
    <text evidence="3 13">Cofactor biosynthesis; riboflavin biosynthesis; 5-amino-6-(D-ribitylamino)uracil from GTP: step 3/4.</text>
</comment>
<evidence type="ECO:0000256" key="5">
    <source>
        <dbReference type="ARBA" id="ARBA00007417"/>
    </source>
</evidence>
<feature type="binding site" evidence="15">
    <location>
        <begin position="286"/>
        <end position="292"/>
    </location>
    <ligand>
        <name>NADP(+)</name>
        <dbReference type="ChEBI" id="CHEBI:58349"/>
    </ligand>
</feature>
<gene>
    <name evidence="18" type="primary">ribD</name>
    <name evidence="18" type="ORF">NMYAN_40163</name>
    <name evidence="19" type="ORF">SAMN05421880_10135</name>
</gene>
<dbReference type="CDD" id="cd01284">
    <property type="entry name" value="Riboflavin_deaminase-reductase"/>
    <property type="match status" value="1"/>
</dbReference>
<comment type="catalytic activity">
    <reaction evidence="13">
        <text>2,5-diamino-6-hydroxy-4-(5-phosphoribosylamino)-pyrimidine + H2O + H(+) = 5-amino-6-(5-phospho-D-ribosylamino)uracil + NH4(+)</text>
        <dbReference type="Rhea" id="RHEA:21868"/>
        <dbReference type="ChEBI" id="CHEBI:15377"/>
        <dbReference type="ChEBI" id="CHEBI:15378"/>
        <dbReference type="ChEBI" id="CHEBI:28938"/>
        <dbReference type="ChEBI" id="CHEBI:58453"/>
        <dbReference type="ChEBI" id="CHEBI:58614"/>
        <dbReference type="EC" id="3.5.4.26"/>
    </reaction>
</comment>
<dbReference type="InterPro" id="IPR004794">
    <property type="entry name" value="Eubact_RibD"/>
</dbReference>
<dbReference type="FunFam" id="3.40.140.10:FF:000025">
    <property type="entry name" value="Riboflavin biosynthesis protein RibD"/>
    <property type="match status" value="1"/>
</dbReference>
<feature type="active site" description="Proton donor" evidence="14">
    <location>
        <position position="46"/>
    </location>
</feature>
<feature type="binding site" evidence="15">
    <location>
        <position position="178"/>
    </location>
    <ligand>
        <name>substrate</name>
    </ligand>
</feature>
<keyword evidence="6 13" id="KW-0686">Riboflavin biosynthesis</keyword>
<evidence type="ECO:0000256" key="15">
    <source>
        <dbReference type="PIRSR" id="PIRSR006769-2"/>
    </source>
</evidence>
<dbReference type="EMBL" id="CAJNAP010000034">
    <property type="protein sequence ID" value="CAE6512719.1"/>
    <property type="molecule type" value="Genomic_DNA"/>
</dbReference>
<dbReference type="NCBIfam" id="TIGR00227">
    <property type="entry name" value="ribD_Cterm"/>
    <property type="match status" value="1"/>
</dbReference>
<feature type="binding site" evidence="15">
    <location>
        <position position="284"/>
    </location>
    <ligand>
        <name>substrate</name>
    </ligand>
</feature>
<dbReference type="RefSeq" id="WP_090665552.1">
    <property type="nucleotide sequence ID" value="NZ_CAJNAP010000034.1"/>
</dbReference>
<keyword evidence="11 13" id="KW-0560">Oxidoreductase</keyword>
<comment type="similarity">
    <text evidence="4 13">In the N-terminal section; belongs to the cytidine and deoxycytidylate deaminase family.</text>
</comment>
<dbReference type="GO" id="GO:0008703">
    <property type="term" value="F:5-amino-6-(5-phosphoribosylamino)uracil reductase activity"/>
    <property type="evidence" value="ECO:0007669"/>
    <property type="project" value="UniProtKB-EC"/>
</dbReference>
<comment type="function">
    <text evidence="1 13">Converts 2,5-diamino-6-(ribosylamino)-4(3h)-pyrimidinone 5'-phosphate into 5-amino-6-(ribosylamino)-2,4(1h,3h)-pyrimidinedione 5'-phosphate.</text>
</comment>
<dbReference type="NCBIfam" id="TIGR00326">
    <property type="entry name" value="eubact_ribD"/>
    <property type="match status" value="1"/>
</dbReference>
<dbReference type="AlphaFoldDB" id="A0A1I4KTB7"/>
<dbReference type="InterPro" id="IPR002125">
    <property type="entry name" value="CMP_dCMP_dom"/>
</dbReference>
<feature type="binding site" evidence="16">
    <location>
        <position position="69"/>
    </location>
    <ligand>
        <name>Zn(2+)</name>
        <dbReference type="ChEBI" id="CHEBI:29105"/>
        <note>catalytic</note>
    </ligand>
</feature>
<proteinExistence type="inferred from homology"/>
<dbReference type="SUPFAM" id="SSF53927">
    <property type="entry name" value="Cytidine deaminase-like"/>
    <property type="match status" value="1"/>
</dbReference>
<dbReference type="EC" id="1.1.1.193" evidence="13"/>
<dbReference type="GO" id="GO:0050661">
    <property type="term" value="F:NADP binding"/>
    <property type="evidence" value="ECO:0007669"/>
    <property type="project" value="InterPro"/>
</dbReference>
<evidence type="ECO:0000256" key="6">
    <source>
        <dbReference type="ARBA" id="ARBA00022619"/>
    </source>
</evidence>
<keyword evidence="20" id="KW-1185">Reference proteome</keyword>
<evidence type="ECO:0000256" key="10">
    <source>
        <dbReference type="ARBA" id="ARBA00022857"/>
    </source>
</evidence>
<comment type="cofactor">
    <cofactor evidence="13 16">
        <name>Zn(2+)</name>
        <dbReference type="ChEBI" id="CHEBI:29105"/>
    </cofactor>
    <text evidence="13 16">Binds 1 zinc ion.</text>
</comment>
<dbReference type="EC" id="3.5.4.26" evidence="13"/>
<dbReference type="InterPro" id="IPR016192">
    <property type="entry name" value="APOBEC/CMP_deaminase_Zn-bd"/>
</dbReference>
<dbReference type="Pfam" id="PF00383">
    <property type="entry name" value="dCMP_cyt_deam_1"/>
    <property type="match status" value="1"/>
</dbReference>
<evidence type="ECO:0000313" key="18">
    <source>
        <dbReference type="EMBL" id="CAE6512719.1"/>
    </source>
</evidence>
<dbReference type="GO" id="GO:0009231">
    <property type="term" value="P:riboflavin biosynthetic process"/>
    <property type="evidence" value="ECO:0007669"/>
    <property type="project" value="UniProtKB-UniPathway"/>
</dbReference>
<name>A0A1I4KTB7_9PROT</name>
<evidence type="ECO:0000256" key="4">
    <source>
        <dbReference type="ARBA" id="ARBA00005259"/>
    </source>
</evidence>
<dbReference type="UniPathway" id="UPA00275">
    <property type="reaction ID" value="UER00401"/>
</dbReference>
<comment type="catalytic activity">
    <reaction evidence="13">
        <text>5-amino-6-(5-phospho-D-ribitylamino)uracil + NADP(+) = 5-amino-6-(5-phospho-D-ribosylamino)uracil + NADPH + H(+)</text>
        <dbReference type="Rhea" id="RHEA:17845"/>
        <dbReference type="ChEBI" id="CHEBI:15378"/>
        <dbReference type="ChEBI" id="CHEBI:57783"/>
        <dbReference type="ChEBI" id="CHEBI:58349"/>
        <dbReference type="ChEBI" id="CHEBI:58421"/>
        <dbReference type="ChEBI" id="CHEBI:58453"/>
        <dbReference type="EC" id="1.1.1.193"/>
    </reaction>
</comment>
<dbReference type="STRING" id="52442.SAMN05421880_10135"/>
<reference evidence="18" key="2">
    <citation type="submission" date="2021-02" db="EMBL/GenBank/DDBJ databases">
        <authorList>
            <person name="Han P."/>
        </authorList>
    </citation>
    <scope>NUCLEOTIDE SEQUENCE</scope>
    <source>
        <strain evidence="18">Nitrosomonas nitrosa 18-3D</strain>
    </source>
</reference>
<evidence type="ECO:0000256" key="2">
    <source>
        <dbReference type="ARBA" id="ARBA00004882"/>
    </source>
</evidence>
<evidence type="ECO:0000256" key="12">
    <source>
        <dbReference type="ARBA" id="ARBA00023268"/>
    </source>
</evidence>
<dbReference type="PROSITE" id="PS51747">
    <property type="entry name" value="CYT_DCMP_DEAMINASES_2"/>
    <property type="match status" value="1"/>
</dbReference>
<dbReference type="InterPro" id="IPR024072">
    <property type="entry name" value="DHFR-like_dom_sf"/>
</dbReference>
<evidence type="ECO:0000313" key="20">
    <source>
        <dbReference type="Proteomes" id="UP000199561"/>
    </source>
</evidence>
<sequence length="356" mass="38367">MSQALRLAERGLYTTSPNPRVGCVIVKNNQVIGTGWHERAGLPHAEINALRSAAYEVKNATVYVTLEPCSHYGRTPPCAQALIEAGVAKVVVAMQDPNPLVAGKGIALLQQAGIMAQCGLLAAQARALNIGFVTRMLHQRPWVRLKIATSLDGKTALINGESQWITGEAARMDGHRLRAMSCAVLTGMGTVKRDNPQLSVRLIETTRQPVRIVLDNRLEISPDAKLLQSGRVLIFSAQGDEDKRKAIEEKGACVFILPSTNGKVNLNLMMAKLANLEINEVLVEAGGGLGGALLQAGLVDELFVYLAPCILGSQAQGMLNLPVLTSLANKHNLEFTDFRMVGKDIRVTARIVNTNL</sequence>
<reference evidence="19 20" key="1">
    <citation type="submission" date="2016-10" db="EMBL/GenBank/DDBJ databases">
        <authorList>
            <person name="de Groot N.N."/>
        </authorList>
    </citation>
    <scope>NUCLEOTIDE SEQUENCE [LARGE SCALE GENOMIC DNA]</scope>
    <source>
        <strain evidence="19 20">Nm146</strain>
    </source>
</reference>
<dbReference type="InterPro" id="IPR002734">
    <property type="entry name" value="RibDG_C"/>
</dbReference>
<feature type="binding site" evidence="16">
    <location>
        <position position="78"/>
    </location>
    <ligand>
        <name>Zn(2+)</name>
        <dbReference type="ChEBI" id="CHEBI:29105"/>
        <note>catalytic</note>
    </ligand>
</feature>
<feature type="binding site" evidence="15">
    <location>
        <position position="164"/>
    </location>
    <ligand>
        <name>NADP(+)</name>
        <dbReference type="ChEBI" id="CHEBI:58349"/>
    </ligand>
</feature>
<feature type="binding site" evidence="15">
    <location>
        <position position="198"/>
    </location>
    <ligand>
        <name>substrate</name>
    </ligand>
</feature>
<feature type="binding site" evidence="15">
    <location>
        <position position="148"/>
    </location>
    <ligand>
        <name>NADP(+)</name>
        <dbReference type="ChEBI" id="CHEBI:58349"/>
    </ligand>
</feature>
<dbReference type="PANTHER" id="PTHR38011">
    <property type="entry name" value="DIHYDROFOLATE REDUCTASE FAMILY PROTEIN (AFU_ORTHOLOGUE AFUA_8G06820)"/>
    <property type="match status" value="1"/>
</dbReference>
<comment type="pathway">
    <text evidence="2 13">Cofactor biosynthesis; riboflavin biosynthesis; 5-amino-6-(D-ribitylamino)uracil from GTP: step 2/4.</text>
</comment>
<dbReference type="InterPro" id="IPR011549">
    <property type="entry name" value="RibD_C"/>
</dbReference>
<accession>A0A1I4KTB7</accession>
<dbReference type="SUPFAM" id="SSF53597">
    <property type="entry name" value="Dihydrofolate reductase-like"/>
    <property type="match status" value="1"/>
</dbReference>
<feature type="binding site" evidence="15">
    <location>
        <position position="194"/>
    </location>
    <ligand>
        <name>NADP(+)</name>
        <dbReference type="ChEBI" id="CHEBI:58349"/>
    </ligand>
</feature>
<dbReference type="Gene3D" id="3.40.430.10">
    <property type="entry name" value="Dihydrofolate Reductase, subunit A"/>
    <property type="match status" value="1"/>
</dbReference>
<protein>
    <recommendedName>
        <fullName evidence="13">Riboflavin biosynthesis protein RibD</fullName>
    </recommendedName>
    <domain>
        <recommendedName>
            <fullName evidence="13">Diaminohydroxyphosphoribosylaminopyrimidine deaminase</fullName>
            <shortName evidence="13">DRAP deaminase</shortName>
            <ecNumber evidence="13">3.5.4.26</ecNumber>
        </recommendedName>
        <alternativeName>
            <fullName evidence="13">Riboflavin-specific deaminase</fullName>
        </alternativeName>
    </domain>
    <domain>
        <recommendedName>
            <fullName evidence="13">5-amino-6-(5-phosphoribosylamino)uracil reductase</fullName>
            <ecNumber evidence="13">1.1.1.193</ecNumber>
        </recommendedName>
        <alternativeName>
            <fullName evidence="13">HTP reductase</fullName>
        </alternativeName>
    </domain>
</protein>
<dbReference type="PIRSF" id="PIRSF006769">
    <property type="entry name" value="RibD"/>
    <property type="match status" value="1"/>
</dbReference>
<organism evidence="19 20">
    <name type="scientific">Nitrosomonas nitrosa</name>
    <dbReference type="NCBI Taxonomy" id="52442"/>
    <lineage>
        <taxon>Bacteria</taxon>
        <taxon>Pseudomonadati</taxon>
        <taxon>Pseudomonadota</taxon>
        <taxon>Betaproteobacteria</taxon>
        <taxon>Nitrosomonadales</taxon>
        <taxon>Nitrosomonadaceae</taxon>
        <taxon>Nitrosomonas</taxon>
    </lineage>
</organism>
<evidence type="ECO:0000256" key="13">
    <source>
        <dbReference type="PIRNR" id="PIRNR006769"/>
    </source>
</evidence>
<evidence type="ECO:0000256" key="14">
    <source>
        <dbReference type="PIRSR" id="PIRSR006769-1"/>
    </source>
</evidence>
<evidence type="ECO:0000259" key="17">
    <source>
        <dbReference type="PROSITE" id="PS51747"/>
    </source>
</evidence>
<evidence type="ECO:0000313" key="19">
    <source>
        <dbReference type="EMBL" id="SFL82052.1"/>
    </source>
</evidence>
<dbReference type="GO" id="GO:0008270">
    <property type="term" value="F:zinc ion binding"/>
    <property type="evidence" value="ECO:0007669"/>
    <property type="project" value="InterPro"/>
</dbReference>
<keyword evidence="10 13" id="KW-0521">NADP</keyword>
<evidence type="ECO:0000256" key="16">
    <source>
        <dbReference type="PIRSR" id="PIRSR006769-3"/>
    </source>
</evidence>
<feature type="binding site" evidence="16">
    <location>
        <position position="44"/>
    </location>
    <ligand>
        <name>Zn(2+)</name>
        <dbReference type="ChEBI" id="CHEBI:29105"/>
        <note>catalytic</note>
    </ligand>
</feature>
<evidence type="ECO:0000256" key="8">
    <source>
        <dbReference type="ARBA" id="ARBA00022801"/>
    </source>
</evidence>
<feature type="binding site" evidence="15">
    <location>
        <position position="201"/>
    </location>
    <ligand>
        <name>substrate</name>
    </ligand>
</feature>
<evidence type="ECO:0000256" key="11">
    <source>
        <dbReference type="ARBA" id="ARBA00023002"/>
    </source>
</evidence>
<evidence type="ECO:0000256" key="1">
    <source>
        <dbReference type="ARBA" id="ARBA00002151"/>
    </source>
</evidence>
<dbReference type="Proteomes" id="UP000199561">
    <property type="component" value="Unassembled WGS sequence"/>
</dbReference>
<keyword evidence="12" id="KW-0511">Multifunctional enzyme</keyword>
<dbReference type="Gene3D" id="3.40.140.10">
    <property type="entry name" value="Cytidine Deaminase, domain 2"/>
    <property type="match status" value="1"/>
</dbReference>